<name>G7W0M4_PAETH</name>
<proteinExistence type="predicted"/>
<organism evidence="1 2">
    <name type="scientific">Paenibacillus terrae (strain HPL-003)</name>
    <dbReference type="NCBI Taxonomy" id="985665"/>
    <lineage>
        <taxon>Bacteria</taxon>
        <taxon>Bacillati</taxon>
        <taxon>Bacillota</taxon>
        <taxon>Bacilli</taxon>
        <taxon>Bacillales</taxon>
        <taxon>Paenibacillaceae</taxon>
        <taxon>Paenibacillus</taxon>
    </lineage>
</organism>
<accession>G7W0M4</accession>
<dbReference type="HOGENOM" id="CLU_3028037_0_0_9"/>
<gene>
    <name evidence="1" type="ordered locus">HPL003_16065</name>
</gene>
<reference evidence="1 2" key="3">
    <citation type="journal article" date="2012" name="J. Bacteriol.">
        <title>Genome Sequence of Paenibacillus terrae HPL-003, a Xylanase-Producing Bacterium Isolated from Soil Found in Forest Residue.</title>
        <authorList>
            <person name="Shin S.H."/>
            <person name="Kim S."/>
            <person name="Kim J.Y."/>
            <person name="Song H.Y."/>
            <person name="Cho S.J."/>
            <person name="Kim D.R."/>
            <person name="Lee K.I."/>
            <person name="Lim H.K."/>
            <person name="Park N.J."/>
            <person name="Hwang I.T."/>
            <person name="Yang K.S."/>
        </authorList>
    </citation>
    <scope>NUCLEOTIDE SEQUENCE [LARGE SCALE GENOMIC DNA]</scope>
    <source>
        <strain evidence="1 2">HPL-003</strain>
    </source>
</reference>
<dbReference type="Proteomes" id="UP000005876">
    <property type="component" value="Chromosome"/>
</dbReference>
<dbReference type="STRING" id="985665.HPL003_16065"/>
<evidence type="ECO:0000313" key="2">
    <source>
        <dbReference type="Proteomes" id="UP000005876"/>
    </source>
</evidence>
<sequence>MNGLTPGNIDENNINTLLACIAFQELSLSHPQHPWHFASKLRSVPPHFLQSYTVK</sequence>
<reference key="2">
    <citation type="submission" date="2011-11" db="EMBL/GenBank/DDBJ databases">
        <authorList>
            <person name="Shin S.H."/>
            <person name="Kim S."/>
            <person name="Kim J.Y."/>
        </authorList>
    </citation>
    <scope>NUCLEOTIDE SEQUENCE</scope>
    <source>
        <strain>HPL-003</strain>
    </source>
</reference>
<evidence type="ECO:0000313" key="1">
    <source>
        <dbReference type="EMBL" id="AET59961.1"/>
    </source>
</evidence>
<dbReference type="AlphaFoldDB" id="G7W0M4"/>
<protein>
    <submittedName>
        <fullName evidence="1">Uncharacterized protein</fullName>
    </submittedName>
</protein>
<dbReference type="KEGG" id="pta:HPL003_16065"/>
<dbReference type="EMBL" id="CP003107">
    <property type="protein sequence ID" value="AET59961.1"/>
    <property type="molecule type" value="Genomic_DNA"/>
</dbReference>
<reference evidence="2" key="1">
    <citation type="submission" date="2011-11" db="EMBL/GenBank/DDBJ databases">
        <title>Complete sequence of Paenibacillus terrae HPL-003.</title>
        <authorList>
            <person name="Shin S.H."/>
            <person name="Kim S."/>
            <person name="Kim J.Y."/>
        </authorList>
    </citation>
    <scope>NUCLEOTIDE SEQUENCE [LARGE SCALE GENOMIC DNA]</scope>
    <source>
        <strain evidence="2">HPL-003</strain>
    </source>
</reference>